<evidence type="ECO:0000256" key="13">
    <source>
        <dbReference type="ARBA" id="ARBA00023136"/>
    </source>
</evidence>
<evidence type="ECO:0000313" key="20">
    <source>
        <dbReference type="Proteomes" id="UP001224775"/>
    </source>
</evidence>
<dbReference type="GO" id="GO:0005794">
    <property type="term" value="C:Golgi apparatus"/>
    <property type="evidence" value="ECO:0007669"/>
    <property type="project" value="TreeGrafter"/>
</dbReference>
<evidence type="ECO:0000256" key="7">
    <source>
        <dbReference type="ARBA" id="ARBA00022679"/>
    </source>
</evidence>
<evidence type="ECO:0000256" key="1">
    <source>
        <dbReference type="ARBA" id="ARBA00001936"/>
    </source>
</evidence>
<dbReference type="EMBL" id="JATAAI010000021">
    <property type="protein sequence ID" value="KAK1738398.1"/>
    <property type="molecule type" value="Genomic_DNA"/>
</dbReference>
<dbReference type="PANTHER" id="PTHR15362">
    <property type="entry name" value="PHOSPHATIDYLINOSITOL SYNTHASE"/>
    <property type="match status" value="1"/>
</dbReference>
<keyword evidence="11 18" id="KW-1133">Transmembrane helix</keyword>
<comment type="catalytic activity">
    <reaction evidence="16">
        <text>a CDP-1,2-diacyl-sn-glycerol + myo-inositol = a 1,2-diacyl-sn-glycero-3-phospho-(1D-myo-inositol) + CMP + H(+)</text>
        <dbReference type="Rhea" id="RHEA:11580"/>
        <dbReference type="ChEBI" id="CHEBI:15378"/>
        <dbReference type="ChEBI" id="CHEBI:17268"/>
        <dbReference type="ChEBI" id="CHEBI:57880"/>
        <dbReference type="ChEBI" id="CHEBI:58332"/>
        <dbReference type="ChEBI" id="CHEBI:60377"/>
        <dbReference type="EC" id="2.7.8.11"/>
    </reaction>
</comment>
<dbReference type="PANTHER" id="PTHR15362:SF4">
    <property type="entry name" value="CDP-DIACYLGLYCEROL--INOSITOL 3-PHOSPHATIDYLTRANSFERASE"/>
    <property type="match status" value="1"/>
</dbReference>
<dbReference type="GO" id="GO:0003881">
    <property type="term" value="F:CDP-diacylglycerol-inositol 3-phosphatidyltransferase activity"/>
    <property type="evidence" value="ECO:0007669"/>
    <property type="project" value="UniProtKB-UniRule"/>
</dbReference>
<feature type="transmembrane region" description="Helical" evidence="18">
    <location>
        <begin position="149"/>
        <end position="171"/>
    </location>
</feature>
<evidence type="ECO:0000256" key="10">
    <source>
        <dbReference type="ARBA" id="ARBA00022842"/>
    </source>
</evidence>
<dbReference type="InterPro" id="IPR048254">
    <property type="entry name" value="CDP_ALCOHOL_P_TRANSF_CS"/>
</dbReference>
<evidence type="ECO:0000256" key="14">
    <source>
        <dbReference type="ARBA" id="ARBA00023209"/>
    </source>
</evidence>
<dbReference type="AlphaFoldDB" id="A0AAD8Y2L7"/>
<evidence type="ECO:0000256" key="18">
    <source>
        <dbReference type="SAM" id="Phobius"/>
    </source>
</evidence>
<dbReference type="GO" id="GO:0016020">
    <property type="term" value="C:membrane"/>
    <property type="evidence" value="ECO:0007669"/>
    <property type="project" value="UniProtKB-SubCell"/>
</dbReference>
<keyword evidence="6 16" id="KW-0444">Lipid biosynthesis</keyword>
<evidence type="ECO:0000256" key="6">
    <source>
        <dbReference type="ARBA" id="ARBA00022516"/>
    </source>
</evidence>
<keyword evidence="14 16" id="KW-0594">Phospholipid biosynthesis</keyword>
<evidence type="ECO:0000256" key="11">
    <source>
        <dbReference type="ARBA" id="ARBA00022989"/>
    </source>
</evidence>
<comment type="caution">
    <text evidence="19">The sequence shown here is derived from an EMBL/GenBank/DDBJ whole genome shotgun (WGS) entry which is preliminary data.</text>
</comment>
<comment type="similarity">
    <text evidence="4 16 17">Belongs to the CDP-alcohol phosphatidyltransferase class-I family.</text>
</comment>
<dbReference type="PIRSF" id="PIRSF000848">
    <property type="entry name" value="CDP_diag_ino_3_P"/>
    <property type="match status" value="1"/>
</dbReference>
<reference evidence="19" key="1">
    <citation type="submission" date="2023-06" db="EMBL/GenBank/DDBJ databases">
        <title>Survivors Of The Sea: Transcriptome response of Skeletonema marinoi to long-term dormancy.</title>
        <authorList>
            <person name="Pinder M.I.M."/>
            <person name="Kourtchenko O."/>
            <person name="Robertson E.K."/>
            <person name="Larsson T."/>
            <person name="Maumus F."/>
            <person name="Osuna-Cruz C.M."/>
            <person name="Vancaester E."/>
            <person name="Stenow R."/>
            <person name="Vandepoele K."/>
            <person name="Ploug H."/>
            <person name="Bruchert V."/>
            <person name="Godhe A."/>
            <person name="Topel M."/>
        </authorList>
    </citation>
    <scope>NUCLEOTIDE SEQUENCE</scope>
    <source>
        <strain evidence="19">R05AC</strain>
    </source>
</reference>
<dbReference type="Pfam" id="PF01066">
    <property type="entry name" value="CDP-OH_P_transf"/>
    <property type="match status" value="1"/>
</dbReference>
<protein>
    <recommendedName>
        <fullName evidence="5 16">CDP-diacylglycerol--inositol 3-phosphatidyltransferase</fullName>
        <ecNumber evidence="5 16">2.7.8.11</ecNumber>
    </recommendedName>
</protein>
<dbReference type="PROSITE" id="PS00379">
    <property type="entry name" value="CDP_ALCOHOL_P_TRANSF"/>
    <property type="match status" value="1"/>
</dbReference>
<evidence type="ECO:0000256" key="4">
    <source>
        <dbReference type="ARBA" id="ARBA00010441"/>
    </source>
</evidence>
<dbReference type="InterPro" id="IPR000462">
    <property type="entry name" value="CDP-OH_P_trans"/>
</dbReference>
<evidence type="ECO:0000256" key="9">
    <source>
        <dbReference type="ARBA" id="ARBA00022723"/>
    </source>
</evidence>
<keyword evidence="8 18" id="KW-0812">Transmembrane</keyword>
<dbReference type="InterPro" id="IPR043130">
    <property type="entry name" value="CDP-OH_PTrfase_TM_dom"/>
</dbReference>
<keyword evidence="10" id="KW-0460">Magnesium</keyword>
<comment type="cofactor">
    <cofactor evidence="1">
        <name>Mn(2+)</name>
        <dbReference type="ChEBI" id="CHEBI:29035"/>
    </cofactor>
</comment>
<comment type="cofactor">
    <cofactor evidence="2">
        <name>Mg(2+)</name>
        <dbReference type="ChEBI" id="CHEBI:18420"/>
    </cofactor>
</comment>
<feature type="transmembrane region" description="Helical" evidence="18">
    <location>
        <begin position="41"/>
        <end position="61"/>
    </location>
</feature>
<organism evidence="19 20">
    <name type="scientific">Skeletonema marinoi</name>
    <dbReference type="NCBI Taxonomy" id="267567"/>
    <lineage>
        <taxon>Eukaryota</taxon>
        <taxon>Sar</taxon>
        <taxon>Stramenopiles</taxon>
        <taxon>Ochrophyta</taxon>
        <taxon>Bacillariophyta</taxon>
        <taxon>Coscinodiscophyceae</taxon>
        <taxon>Thalassiosirophycidae</taxon>
        <taxon>Thalassiosirales</taxon>
        <taxon>Skeletonemataceae</taxon>
        <taxon>Skeletonema</taxon>
        <taxon>Skeletonema marinoi-dohrnii complex</taxon>
    </lineage>
</organism>
<dbReference type="GO" id="GO:0006661">
    <property type="term" value="P:phosphatidylinositol biosynthetic process"/>
    <property type="evidence" value="ECO:0007669"/>
    <property type="project" value="TreeGrafter"/>
</dbReference>
<evidence type="ECO:0000256" key="17">
    <source>
        <dbReference type="RuleBase" id="RU003750"/>
    </source>
</evidence>
<evidence type="ECO:0000256" key="5">
    <source>
        <dbReference type="ARBA" id="ARBA00013212"/>
    </source>
</evidence>
<gene>
    <name evidence="19" type="ORF">QTG54_011067</name>
</gene>
<evidence type="ECO:0000256" key="2">
    <source>
        <dbReference type="ARBA" id="ARBA00001946"/>
    </source>
</evidence>
<dbReference type="InterPro" id="IPR014387">
    <property type="entry name" value="CDP_diag_ino_3_P_euk"/>
</dbReference>
<keyword evidence="7 16" id="KW-0808">Transferase</keyword>
<keyword evidence="9" id="KW-0479">Metal-binding</keyword>
<dbReference type="Gene3D" id="1.20.120.1760">
    <property type="match status" value="1"/>
</dbReference>
<evidence type="ECO:0000256" key="16">
    <source>
        <dbReference type="PIRNR" id="PIRNR000848"/>
    </source>
</evidence>
<evidence type="ECO:0000256" key="3">
    <source>
        <dbReference type="ARBA" id="ARBA00004141"/>
    </source>
</evidence>
<keyword evidence="13 16" id="KW-0472">Membrane</keyword>
<dbReference type="EC" id="2.7.8.11" evidence="5 16"/>
<sequence length="225" mass="25496">MANKSTTAGDVLLYIPNLIGYLRVICTVLSLILMICFPQRWIIAIILYVSSFVGDLFDGIAARKFDQCSLFGGLLDMVTDRCSTTGLLCALSHEHTERPILVLLFTMLIILDISSHWSQMYFTSSFKQHHKSAEGNQNSFALVRWYYSYYYFFGYCCVGTEFTYVAIYILAKVTALDQYETVRMGCEYFLMISIPACITKQIVNVSQLCSACHAVAAYDAEQKNK</sequence>
<dbReference type="GO" id="GO:0046872">
    <property type="term" value="F:metal ion binding"/>
    <property type="evidence" value="ECO:0007669"/>
    <property type="project" value="UniProtKB-KW"/>
</dbReference>
<keyword evidence="12 16" id="KW-0443">Lipid metabolism</keyword>
<accession>A0AAD8Y2L7</accession>
<feature type="transmembrane region" description="Helical" evidence="18">
    <location>
        <begin position="100"/>
        <end position="117"/>
    </location>
</feature>
<proteinExistence type="inferred from homology"/>
<evidence type="ECO:0000256" key="12">
    <source>
        <dbReference type="ARBA" id="ARBA00023098"/>
    </source>
</evidence>
<keyword evidence="15 16" id="KW-1208">Phospholipid metabolism</keyword>
<comment type="subcellular location">
    <subcellularLocation>
        <location evidence="3">Membrane</location>
        <topology evidence="3">Multi-pass membrane protein</topology>
    </subcellularLocation>
</comment>
<keyword evidence="20" id="KW-1185">Reference proteome</keyword>
<evidence type="ECO:0000256" key="15">
    <source>
        <dbReference type="ARBA" id="ARBA00023264"/>
    </source>
</evidence>
<evidence type="ECO:0000256" key="8">
    <source>
        <dbReference type="ARBA" id="ARBA00022692"/>
    </source>
</evidence>
<feature type="transmembrane region" description="Helical" evidence="18">
    <location>
        <begin position="12"/>
        <end position="35"/>
    </location>
</feature>
<dbReference type="Proteomes" id="UP001224775">
    <property type="component" value="Unassembled WGS sequence"/>
</dbReference>
<evidence type="ECO:0000313" key="19">
    <source>
        <dbReference type="EMBL" id="KAK1738398.1"/>
    </source>
</evidence>
<name>A0AAD8Y2L7_9STRA</name>